<reference evidence="11" key="1">
    <citation type="journal article" date="2019" name="Int. J. Syst. Evol. Microbiol.">
        <title>The Global Catalogue of Microorganisms (GCM) 10K type strain sequencing project: providing services to taxonomists for standard genome sequencing and annotation.</title>
        <authorList>
            <consortium name="The Broad Institute Genomics Platform"/>
            <consortium name="The Broad Institute Genome Sequencing Center for Infectious Disease"/>
            <person name="Wu L."/>
            <person name="Ma J."/>
        </authorList>
    </citation>
    <scope>NUCLEOTIDE SEQUENCE [LARGE SCALE GENOMIC DNA]</scope>
    <source>
        <strain evidence="11">CGMCC 4.7283</strain>
    </source>
</reference>
<sequence>MRKPVVGQAYHDCHGAVHRRMVRRRTGGVLMSPPPGVIPDVQSDLLAHAALNISSEQAAELANDLFDVRGEVHRLNAEKDANFRITPEGGPPVLLKITNAAEDRAVTEMQTAALMHLAQVDPGLPVPHVLPARNGAPSQLVTLSDGREHVVRLLTFLQGTTLSSAKAASALHFRIGALLARLTIGLQGFSHPASDHVLLWDIKQAHRLRPMLDAVEETDLRQRLTRLIDQFEDEVAPRLKDLRAQVVHNDFNPHNLLVDTPAANCLTGVIDFGDIVRTPIVCDLAVACSYHVQDGPDPMAAVARLVAGYCSHLPLTEEEFALLPDLMRLRHATTLVVGAWRARRYPENAAYIRRNAAASLRGLTALDRTGNPAVLASLHPEQIT</sequence>
<dbReference type="PANTHER" id="PTHR21064">
    <property type="entry name" value="AMINOGLYCOSIDE PHOSPHOTRANSFERASE DOMAIN-CONTAINING PROTEIN-RELATED"/>
    <property type="match status" value="1"/>
</dbReference>
<dbReference type="Gene3D" id="3.90.1200.10">
    <property type="match status" value="1"/>
</dbReference>
<evidence type="ECO:0000256" key="4">
    <source>
        <dbReference type="ARBA" id="ARBA00022777"/>
    </source>
</evidence>
<accession>A0ABV9KBX8</accession>
<comment type="function">
    <text evidence="6">Catalyzes the GTP-dependent phosphorylation of 5-hydroxy-L-lysine.</text>
</comment>
<dbReference type="InterPro" id="IPR011009">
    <property type="entry name" value="Kinase-like_dom_sf"/>
</dbReference>
<dbReference type="PANTHER" id="PTHR21064:SF1">
    <property type="entry name" value="HYDROXYLYSINE KINASE"/>
    <property type="match status" value="1"/>
</dbReference>
<name>A0ABV9KBX8_9RHOB</name>
<protein>
    <recommendedName>
        <fullName evidence="8">Hydroxylysine kinase</fullName>
        <ecNumber evidence="7">2.7.1.81</ecNumber>
    </recommendedName>
</protein>
<keyword evidence="4" id="KW-0418">Kinase</keyword>
<comment type="catalytic activity">
    <reaction evidence="5">
        <text>(5R)-5-hydroxy-L-lysine + GTP = (5R)-5-phosphooxy-L-lysine + GDP + H(+)</text>
        <dbReference type="Rhea" id="RHEA:19049"/>
        <dbReference type="ChEBI" id="CHEBI:15378"/>
        <dbReference type="ChEBI" id="CHEBI:37565"/>
        <dbReference type="ChEBI" id="CHEBI:57882"/>
        <dbReference type="ChEBI" id="CHEBI:58189"/>
        <dbReference type="ChEBI" id="CHEBI:58357"/>
        <dbReference type="EC" id="2.7.1.81"/>
    </reaction>
</comment>
<comment type="caution">
    <text evidence="10">The sequence shown here is derived from an EMBL/GenBank/DDBJ whole genome shotgun (WGS) entry which is preliminary data.</text>
</comment>
<proteinExistence type="predicted"/>
<dbReference type="InterPro" id="IPR050249">
    <property type="entry name" value="Pseudomonas-type_ThrB"/>
</dbReference>
<keyword evidence="11" id="KW-1185">Reference proteome</keyword>
<organism evidence="10 11">
    <name type="scientific">Seohaeicola nanhaiensis</name>
    <dbReference type="NCBI Taxonomy" id="1387282"/>
    <lineage>
        <taxon>Bacteria</taxon>
        <taxon>Pseudomonadati</taxon>
        <taxon>Pseudomonadota</taxon>
        <taxon>Alphaproteobacteria</taxon>
        <taxon>Rhodobacterales</taxon>
        <taxon>Roseobacteraceae</taxon>
        <taxon>Seohaeicola</taxon>
    </lineage>
</organism>
<dbReference type="Pfam" id="PF01636">
    <property type="entry name" value="APH"/>
    <property type="match status" value="1"/>
</dbReference>
<dbReference type="EMBL" id="JBHSGI010000002">
    <property type="protein sequence ID" value="MFC4667582.1"/>
    <property type="molecule type" value="Genomic_DNA"/>
</dbReference>
<comment type="subcellular location">
    <subcellularLocation>
        <location evidence="1">Cytoplasm</location>
    </subcellularLocation>
</comment>
<gene>
    <name evidence="10" type="ORF">ACFO5X_03380</name>
</gene>
<keyword evidence="2" id="KW-0963">Cytoplasm</keyword>
<evidence type="ECO:0000256" key="8">
    <source>
        <dbReference type="ARBA" id="ARBA00040505"/>
    </source>
</evidence>
<evidence type="ECO:0000256" key="5">
    <source>
        <dbReference type="ARBA" id="ARBA00036820"/>
    </source>
</evidence>
<evidence type="ECO:0000256" key="7">
    <source>
        <dbReference type="ARBA" id="ARBA00038873"/>
    </source>
</evidence>
<keyword evidence="3" id="KW-0808">Transferase</keyword>
<evidence type="ECO:0000259" key="9">
    <source>
        <dbReference type="Pfam" id="PF01636"/>
    </source>
</evidence>
<dbReference type="SUPFAM" id="SSF56112">
    <property type="entry name" value="Protein kinase-like (PK-like)"/>
    <property type="match status" value="1"/>
</dbReference>
<feature type="domain" description="Aminoglycoside phosphotransferase" evidence="9">
    <location>
        <begin position="81"/>
        <end position="310"/>
    </location>
</feature>
<dbReference type="Proteomes" id="UP001595973">
    <property type="component" value="Unassembled WGS sequence"/>
</dbReference>
<dbReference type="EC" id="2.7.1.81" evidence="7"/>
<evidence type="ECO:0000256" key="1">
    <source>
        <dbReference type="ARBA" id="ARBA00004496"/>
    </source>
</evidence>
<evidence type="ECO:0000256" key="3">
    <source>
        <dbReference type="ARBA" id="ARBA00022679"/>
    </source>
</evidence>
<evidence type="ECO:0000313" key="11">
    <source>
        <dbReference type="Proteomes" id="UP001595973"/>
    </source>
</evidence>
<evidence type="ECO:0000313" key="10">
    <source>
        <dbReference type="EMBL" id="MFC4667582.1"/>
    </source>
</evidence>
<dbReference type="InterPro" id="IPR002575">
    <property type="entry name" value="Aminoglycoside_PTrfase"/>
</dbReference>
<dbReference type="RefSeq" id="WP_380715812.1">
    <property type="nucleotide sequence ID" value="NZ_JBHSGI010000002.1"/>
</dbReference>
<evidence type="ECO:0000256" key="2">
    <source>
        <dbReference type="ARBA" id="ARBA00022490"/>
    </source>
</evidence>
<evidence type="ECO:0000256" key="6">
    <source>
        <dbReference type="ARBA" id="ARBA00037368"/>
    </source>
</evidence>